<dbReference type="Proteomes" id="UP001470230">
    <property type="component" value="Unassembled WGS sequence"/>
</dbReference>
<dbReference type="PRINTS" id="PR00190">
    <property type="entry name" value="ACTIN"/>
</dbReference>
<comment type="caution">
    <text evidence="2">The sequence shown here is derived from an EMBL/GenBank/DDBJ whole genome shotgun (WGS) entry which is preliminary data.</text>
</comment>
<keyword evidence="3" id="KW-1185">Reference proteome</keyword>
<comment type="similarity">
    <text evidence="1">Belongs to the actin family.</text>
</comment>
<protein>
    <recommendedName>
        <fullName evidence="4">Actin</fullName>
    </recommendedName>
</protein>
<dbReference type="InterPro" id="IPR043129">
    <property type="entry name" value="ATPase_NBD"/>
</dbReference>
<dbReference type="Pfam" id="PF00022">
    <property type="entry name" value="Actin"/>
    <property type="match status" value="1"/>
</dbReference>
<dbReference type="PANTHER" id="PTHR11937">
    <property type="entry name" value="ACTIN"/>
    <property type="match status" value="1"/>
</dbReference>
<reference evidence="2 3" key="1">
    <citation type="submission" date="2024-04" db="EMBL/GenBank/DDBJ databases">
        <title>Tritrichomonas musculus Genome.</title>
        <authorList>
            <person name="Alves-Ferreira E."/>
            <person name="Grigg M."/>
            <person name="Lorenzi H."/>
            <person name="Galac M."/>
        </authorList>
    </citation>
    <scope>NUCLEOTIDE SEQUENCE [LARGE SCALE GENOMIC DNA]</scope>
    <source>
        <strain evidence="2 3">EAF2021</strain>
    </source>
</reference>
<accession>A0ABR2L4U8</accession>
<dbReference type="SUPFAM" id="SSF53067">
    <property type="entry name" value="Actin-like ATPase domain"/>
    <property type="match status" value="2"/>
</dbReference>
<dbReference type="InterPro" id="IPR004000">
    <property type="entry name" value="Actin"/>
</dbReference>
<evidence type="ECO:0008006" key="4">
    <source>
        <dbReference type="Google" id="ProtNLM"/>
    </source>
</evidence>
<evidence type="ECO:0000313" key="3">
    <source>
        <dbReference type="Proteomes" id="UP001470230"/>
    </source>
</evidence>
<proteinExistence type="inferred from homology"/>
<dbReference type="EMBL" id="JAPFFF010000001">
    <property type="protein sequence ID" value="KAK8898021.1"/>
    <property type="molecule type" value="Genomic_DNA"/>
</dbReference>
<evidence type="ECO:0000256" key="1">
    <source>
        <dbReference type="RuleBase" id="RU000487"/>
    </source>
</evidence>
<dbReference type="Gene3D" id="3.90.640.10">
    <property type="entry name" value="Actin, Chain A, domain 4"/>
    <property type="match status" value="1"/>
</dbReference>
<dbReference type="Gene3D" id="3.30.420.40">
    <property type="match status" value="2"/>
</dbReference>
<gene>
    <name evidence="2" type="ORF">M9Y10_000269</name>
</gene>
<evidence type="ECO:0000313" key="2">
    <source>
        <dbReference type="EMBL" id="KAK8898021.1"/>
    </source>
</evidence>
<dbReference type="SMART" id="SM00268">
    <property type="entry name" value="ACTIN"/>
    <property type="match status" value="1"/>
</dbReference>
<sequence length="373" mass="42460">MTEEVKTIVIDNGSFFCKVGFSCEKEPRSNFVSIVGYDYYIRSLSHEREYYVGTNAIEKMGILLCKHPVERGIIQDFEYMEKIFNYIFADELKVDQSKHPVLITETSLNPKATREWVTEIMFEKYNVPSFYIGNDAAFSLLSIGKQNGLVFESGYGVSCSVPIFDGNPLKDAIIRLPIGGLDMTDYMIKLFGEYTNRFNIEYKRGRLSDIRNSITYVAFNFEEEIQKAETTSECQMTLKISSADPVVFNKERFIIPELLFKPQNNGLNCEGIDKSIYESITKCKQDVQDELFSNIILSGGTSMLKGLKERIQKEITILSGNKKNIQVTTHPDKQYSAWKGASIFSSSETAKQSFITPDEYKESGSQIVNNKCK</sequence>
<name>A0ABR2L4U8_9EUKA</name>
<organism evidence="2 3">
    <name type="scientific">Tritrichomonas musculus</name>
    <dbReference type="NCBI Taxonomy" id="1915356"/>
    <lineage>
        <taxon>Eukaryota</taxon>
        <taxon>Metamonada</taxon>
        <taxon>Parabasalia</taxon>
        <taxon>Tritrichomonadida</taxon>
        <taxon>Tritrichomonadidae</taxon>
        <taxon>Tritrichomonas</taxon>
    </lineage>
</organism>